<comment type="caution">
    <text evidence="1">The sequence shown here is derived from an EMBL/GenBank/DDBJ whole genome shotgun (WGS) entry which is preliminary data.</text>
</comment>
<evidence type="ECO:0000313" key="1">
    <source>
        <dbReference type="EMBL" id="NML62317.1"/>
    </source>
</evidence>
<protein>
    <submittedName>
        <fullName evidence="1">Uncharacterized protein</fullName>
    </submittedName>
</protein>
<dbReference type="Proteomes" id="UP000583752">
    <property type="component" value="Unassembled WGS sequence"/>
</dbReference>
<dbReference type="RefSeq" id="WP_169467190.1">
    <property type="nucleotide sequence ID" value="NZ_JABBGG010000008.1"/>
</dbReference>
<keyword evidence="2" id="KW-1185">Reference proteome</keyword>
<sequence length="74" mass="8967">MSIIVMETRIASLEAITESTSKALEEWRRRMDDGFRELRCEMRDTRAEFNSRLNDRRTELRSEIRDTRNESNER</sequence>
<proteinExistence type="predicted"/>
<gene>
    <name evidence="1" type="ORF">HHL21_14770</name>
</gene>
<accession>A0A848HMT5</accession>
<dbReference type="AlphaFoldDB" id="A0A848HMT5"/>
<name>A0A848HMT5_9BURK</name>
<organism evidence="1 2">
    <name type="scientific">Massilia polaris</name>
    <dbReference type="NCBI Taxonomy" id="2728846"/>
    <lineage>
        <taxon>Bacteria</taxon>
        <taxon>Pseudomonadati</taxon>
        <taxon>Pseudomonadota</taxon>
        <taxon>Betaproteobacteria</taxon>
        <taxon>Burkholderiales</taxon>
        <taxon>Oxalobacteraceae</taxon>
        <taxon>Telluria group</taxon>
        <taxon>Massilia</taxon>
    </lineage>
</organism>
<reference evidence="1 2" key="1">
    <citation type="submission" date="2020-04" db="EMBL/GenBank/DDBJ databases">
        <title>Massilia sp. RP-1-19 isolated from soil.</title>
        <authorList>
            <person name="Dahal R.H."/>
        </authorList>
    </citation>
    <scope>NUCLEOTIDE SEQUENCE [LARGE SCALE GENOMIC DNA]</scope>
    <source>
        <strain evidence="1 2">RP-1-19</strain>
    </source>
</reference>
<dbReference type="EMBL" id="JABBGG010000008">
    <property type="protein sequence ID" value="NML62317.1"/>
    <property type="molecule type" value="Genomic_DNA"/>
</dbReference>
<evidence type="ECO:0000313" key="2">
    <source>
        <dbReference type="Proteomes" id="UP000583752"/>
    </source>
</evidence>